<dbReference type="AlphaFoldDB" id="A0A8D8TIA8"/>
<feature type="compositionally biased region" description="Low complexity" evidence="1">
    <location>
        <begin position="88"/>
        <end position="104"/>
    </location>
</feature>
<feature type="region of interest" description="Disordered" evidence="1">
    <location>
        <begin position="84"/>
        <end position="104"/>
    </location>
</feature>
<evidence type="ECO:0000256" key="1">
    <source>
        <dbReference type="SAM" id="MobiDB-lite"/>
    </source>
</evidence>
<organism evidence="2">
    <name type="scientific">Cacopsylla melanoneura</name>
    <dbReference type="NCBI Taxonomy" id="428564"/>
    <lineage>
        <taxon>Eukaryota</taxon>
        <taxon>Metazoa</taxon>
        <taxon>Ecdysozoa</taxon>
        <taxon>Arthropoda</taxon>
        <taxon>Hexapoda</taxon>
        <taxon>Insecta</taxon>
        <taxon>Pterygota</taxon>
        <taxon>Neoptera</taxon>
        <taxon>Paraneoptera</taxon>
        <taxon>Hemiptera</taxon>
        <taxon>Sternorrhyncha</taxon>
        <taxon>Psylloidea</taxon>
        <taxon>Psyllidae</taxon>
        <taxon>Psyllinae</taxon>
        <taxon>Cacopsylla</taxon>
    </lineage>
</organism>
<sequence>MAMIDSRSTSKISTLQLTNTNKHHRIPDFSTLETLHQLNLESTLDPWNQLNLGPTLEPWNQLNPESFPFSPCLTLTLISRSTRRAPGTPFSSTFKSTLSSTVKT</sequence>
<evidence type="ECO:0000313" key="2">
    <source>
        <dbReference type="EMBL" id="CAG6688990.1"/>
    </source>
</evidence>
<protein>
    <submittedName>
        <fullName evidence="2">Uncharacterized protein</fullName>
    </submittedName>
</protein>
<dbReference type="EMBL" id="HBUF01289815">
    <property type="protein sequence ID" value="CAG6688990.1"/>
    <property type="molecule type" value="Transcribed_RNA"/>
</dbReference>
<name>A0A8D8TIA8_9HEMI</name>
<proteinExistence type="predicted"/>
<reference evidence="2" key="1">
    <citation type="submission" date="2021-05" db="EMBL/GenBank/DDBJ databases">
        <authorList>
            <person name="Alioto T."/>
            <person name="Alioto T."/>
            <person name="Gomez Garrido J."/>
        </authorList>
    </citation>
    <scope>NUCLEOTIDE SEQUENCE</scope>
</reference>
<accession>A0A8D8TIA8</accession>